<dbReference type="Pfam" id="PF00155">
    <property type="entry name" value="Aminotran_1_2"/>
    <property type="match status" value="1"/>
</dbReference>
<dbReference type="PANTHER" id="PTHR46383">
    <property type="entry name" value="ASPARTATE AMINOTRANSFERASE"/>
    <property type="match status" value="1"/>
</dbReference>
<evidence type="ECO:0000256" key="4">
    <source>
        <dbReference type="ARBA" id="ARBA00022679"/>
    </source>
</evidence>
<comment type="caution">
    <text evidence="7">The sequence shown here is derived from an EMBL/GenBank/DDBJ whole genome shotgun (WGS) entry which is preliminary data.</text>
</comment>
<evidence type="ECO:0000256" key="1">
    <source>
        <dbReference type="ARBA" id="ARBA00001933"/>
    </source>
</evidence>
<dbReference type="Proteomes" id="UP001500067">
    <property type="component" value="Unassembled WGS sequence"/>
</dbReference>
<dbReference type="NCBIfam" id="NF005744">
    <property type="entry name" value="PRK07568.1"/>
    <property type="match status" value="1"/>
</dbReference>
<gene>
    <name evidence="7" type="ORF">GCM10023093_04100</name>
</gene>
<proteinExistence type="inferred from homology"/>
<evidence type="ECO:0000259" key="6">
    <source>
        <dbReference type="Pfam" id="PF00155"/>
    </source>
</evidence>
<dbReference type="Gene3D" id="3.40.640.10">
    <property type="entry name" value="Type I PLP-dependent aspartate aminotransferase-like (Major domain)"/>
    <property type="match status" value="1"/>
</dbReference>
<keyword evidence="8" id="KW-1185">Reference proteome</keyword>
<organism evidence="7 8">
    <name type="scientific">Nemorincola caseinilytica</name>
    <dbReference type="NCBI Taxonomy" id="2054315"/>
    <lineage>
        <taxon>Bacteria</taxon>
        <taxon>Pseudomonadati</taxon>
        <taxon>Bacteroidota</taxon>
        <taxon>Chitinophagia</taxon>
        <taxon>Chitinophagales</taxon>
        <taxon>Chitinophagaceae</taxon>
        <taxon>Nemorincola</taxon>
    </lineage>
</organism>
<dbReference type="InterPro" id="IPR015424">
    <property type="entry name" value="PyrdxlP-dep_Trfase"/>
</dbReference>
<dbReference type="SUPFAM" id="SSF53383">
    <property type="entry name" value="PLP-dependent transferases"/>
    <property type="match status" value="1"/>
</dbReference>
<keyword evidence="4" id="KW-0808">Transferase</keyword>
<dbReference type="InterPro" id="IPR004839">
    <property type="entry name" value="Aminotransferase_I/II_large"/>
</dbReference>
<evidence type="ECO:0000256" key="3">
    <source>
        <dbReference type="ARBA" id="ARBA00022576"/>
    </source>
</evidence>
<dbReference type="EMBL" id="BAABFA010000004">
    <property type="protein sequence ID" value="GAA4460780.1"/>
    <property type="molecule type" value="Genomic_DNA"/>
</dbReference>
<dbReference type="GO" id="GO:0008483">
    <property type="term" value="F:transaminase activity"/>
    <property type="evidence" value="ECO:0007669"/>
    <property type="project" value="UniProtKB-KW"/>
</dbReference>
<keyword evidence="3 7" id="KW-0032">Aminotransferase</keyword>
<dbReference type="InterPro" id="IPR050596">
    <property type="entry name" value="AspAT/PAT-like"/>
</dbReference>
<dbReference type="Gene3D" id="3.90.1150.10">
    <property type="entry name" value="Aspartate Aminotransferase, domain 1"/>
    <property type="match status" value="1"/>
</dbReference>
<dbReference type="PANTHER" id="PTHR46383:SF2">
    <property type="entry name" value="AMINOTRANSFERASE"/>
    <property type="match status" value="1"/>
</dbReference>
<keyword evidence="5" id="KW-0663">Pyridoxal phosphate</keyword>
<name>A0ABP8N3T0_9BACT</name>
<reference evidence="8" key="1">
    <citation type="journal article" date="2019" name="Int. J. Syst. Evol. Microbiol.">
        <title>The Global Catalogue of Microorganisms (GCM) 10K type strain sequencing project: providing services to taxonomists for standard genome sequencing and annotation.</title>
        <authorList>
            <consortium name="The Broad Institute Genomics Platform"/>
            <consortium name="The Broad Institute Genome Sequencing Center for Infectious Disease"/>
            <person name="Wu L."/>
            <person name="Ma J."/>
        </authorList>
    </citation>
    <scope>NUCLEOTIDE SEQUENCE [LARGE SCALE GENOMIC DNA]</scope>
    <source>
        <strain evidence="8">JCM 32105</strain>
    </source>
</reference>
<feature type="domain" description="Aminotransferase class I/classII large" evidence="6">
    <location>
        <begin position="22"/>
        <end position="370"/>
    </location>
</feature>
<evidence type="ECO:0000313" key="7">
    <source>
        <dbReference type="EMBL" id="GAA4460780.1"/>
    </source>
</evidence>
<evidence type="ECO:0000256" key="5">
    <source>
        <dbReference type="ARBA" id="ARBA00022898"/>
    </source>
</evidence>
<comment type="cofactor">
    <cofactor evidence="1">
        <name>pyridoxal 5'-phosphate</name>
        <dbReference type="ChEBI" id="CHEBI:597326"/>
    </cofactor>
</comment>
<evidence type="ECO:0000313" key="8">
    <source>
        <dbReference type="Proteomes" id="UP001500067"/>
    </source>
</evidence>
<accession>A0ABP8N3T0</accession>
<dbReference type="InterPro" id="IPR015422">
    <property type="entry name" value="PyrdxlP-dep_Trfase_small"/>
</dbReference>
<sequence>MPPSPIRKLVPFADAAKKRGTKVYHLNIGQPDIETPQVILDAVRHTDMKVLEYSPSAGFESYRKKLAEYYVRNGIDVTPANIIVTTGGSEAIMFAIMSCLDPGDEMIIPEPFYANYNGFSTSSGVKVVPIPSGIETGFALPPISDFEKAITPRTKAIMICNPNNPTGYLYSAEELNVLKDICLKYDLFLFSDEAYREFCYDGRKHISALSIPGLENNAILLDTISKRYSACGGRIGAFVARNREVIDAAMKFAQARLSPPTFAQILGEAAVDLPADYFDEVHAEYTSRRDLLIKRLNAMEGVTCPNPGGAFYAIAALPVDDSERFCQWLLESFSHEGATVMMAPAAGFYATPGKGRNEVRLAYVLNTEAINKAMDCLEAALHEYNKITAHRPVSEQSHA</sequence>
<evidence type="ECO:0000256" key="2">
    <source>
        <dbReference type="ARBA" id="ARBA00007441"/>
    </source>
</evidence>
<comment type="similarity">
    <text evidence="2">Belongs to the class-I pyridoxal-phosphate-dependent aminotransferase family.</text>
</comment>
<protein>
    <submittedName>
        <fullName evidence="7">Pyridoxal phosphate-dependent aminotransferase</fullName>
    </submittedName>
</protein>
<dbReference type="InterPro" id="IPR015421">
    <property type="entry name" value="PyrdxlP-dep_Trfase_major"/>
</dbReference>
<dbReference type="CDD" id="cd00609">
    <property type="entry name" value="AAT_like"/>
    <property type="match status" value="1"/>
</dbReference>